<evidence type="ECO:0000256" key="1">
    <source>
        <dbReference type="SAM" id="Phobius"/>
    </source>
</evidence>
<evidence type="ECO:0000313" key="3">
    <source>
        <dbReference type="Proteomes" id="UP000198520"/>
    </source>
</evidence>
<dbReference type="STRING" id="285351.SAMN04488035_1663"/>
<keyword evidence="1" id="KW-1133">Transmembrane helix</keyword>
<proteinExistence type="predicted"/>
<accession>A0A1I2G172</accession>
<keyword evidence="1" id="KW-0472">Membrane</keyword>
<keyword evidence="1" id="KW-0812">Transmembrane</keyword>
<reference evidence="3" key="1">
    <citation type="submission" date="2016-10" db="EMBL/GenBank/DDBJ databases">
        <authorList>
            <person name="Varghese N."/>
            <person name="Submissions S."/>
        </authorList>
    </citation>
    <scope>NUCLEOTIDE SEQUENCE [LARGE SCALE GENOMIC DNA]</scope>
    <source>
        <strain evidence="3">DSM 19083</strain>
    </source>
</reference>
<keyword evidence="3" id="KW-1185">Reference proteome</keyword>
<feature type="transmembrane region" description="Helical" evidence="1">
    <location>
        <begin position="22"/>
        <end position="42"/>
    </location>
</feature>
<dbReference type="EMBL" id="FONZ01000002">
    <property type="protein sequence ID" value="SFF11292.1"/>
    <property type="molecule type" value="Genomic_DNA"/>
</dbReference>
<name>A0A1I2G172_9MICO</name>
<protein>
    <submittedName>
        <fullName evidence="2">Uncharacterized protein</fullName>
    </submittedName>
</protein>
<gene>
    <name evidence="2" type="ORF">SAMN04488035_1663</name>
</gene>
<dbReference type="RefSeq" id="WP_177191312.1">
    <property type="nucleotide sequence ID" value="NZ_BNAN01000002.1"/>
</dbReference>
<evidence type="ECO:0000313" key="2">
    <source>
        <dbReference type="EMBL" id="SFF11292.1"/>
    </source>
</evidence>
<dbReference type="Proteomes" id="UP000198520">
    <property type="component" value="Unassembled WGS sequence"/>
</dbReference>
<organism evidence="2 3">
    <name type="scientific">Flavimobilis marinus</name>
    <dbReference type="NCBI Taxonomy" id="285351"/>
    <lineage>
        <taxon>Bacteria</taxon>
        <taxon>Bacillati</taxon>
        <taxon>Actinomycetota</taxon>
        <taxon>Actinomycetes</taxon>
        <taxon>Micrococcales</taxon>
        <taxon>Jonesiaceae</taxon>
        <taxon>Flavimobilis</taxon>
    </lineage>
</organism>
<dbReference type="AlphaFoldDB" id="A0A1I2G172"/>
<sequence length="49" mass="5154">MLAATLLASEKVQVTELPIEPLAYGGLTLVALLALLGVTYAFRSAGNRH</sequence>